<keyword evidence="2" id="KW-0645">Protease</keyword>
<keyword evidence="4" id="KW-0378">Hydrolase</keyword>
<dbReference type="GO" id="GO:0016322">
    <property type="term" value="P:neuron remodeling"/>
    <property type="evidence" value="ECO:0007669"/>
    <property type="project" value="UniProtKB-ARBA"/>
</dbReference>
<dbReference type="GO" id="GO:0004197">
    <property type="term" value="F:cysteine-type endopeptidase activity"/>
    <property type="evidence" value="ECO:0007669"/>
    <property type="project" value="InterPro"/>
</dbReference>
<evidence type="ECO:0000256" key="5">
    <source>
        <dbReference type="ARBA" id="ARBA00022807"/>
    </source>
</evidence>
<evidence type="ECO:0000256" key="4">
    <source>
        <dbReference type="ARBA" id="ARBA00022801"/>
    </source>
</evidence>
<dbReference type="Proteomes" id="UP000695007">
    <property type="component" value="Unplaced"/>
</dbReference>
<proteinExistence type="inferred from homology"/>
<evidence type="ECO:0000256" key="6">
    <source>
        <dbReference type="ARBA" id="ARBA00023145"/>
    </source>
</evidence>
<organism evidence="11 12">
    <name type="scientific">Ceratosolen solmsi marchali</name>
    <dbReference type="NCBI Taxonomy" id="326594"/>
    <lineage>
        <taxon>Eukaryota</taxon>
        <taxon>Metazoa</taxon>
        <taxon>Ecdysozoa</taxon>
        <taxon>Arthropoda</taxon>
        <taxon>Hexapoda</taxon>
        <taxon>Insecta</taxon>
        <taxon>Pterygota</taxon>
        <taxon>Neoptera</taxon>
        <taxon>Endopterygota</taxon>
        <taxon>Hymenoptera</taxon>
        <taxon>Apocrita</taxon>
        <taxon>Proctotrupomorpha</taxon>
        <taxon>Chalcidoidea</taxon>
        <taxon>Agaonidae</taxon>
        <taxon>Agaoninae</taxon>
        <taxon>Ceratosolen</taxon>
    </lineage>
</organism>
<dbReference type="RefSeq" id="XP_011499427.1">
    <property type="nucleotide sequence ID" value="XM_011501125.1"/>
</dbReference>
<dbReference type="CDD" id="cd00032">
    <property type="entry name" value="CASc"/>
    <property type="match status" value="1"/>
</dbReference>
<evidence type="ECO:0000256" key="7">
    <source>
        <dbReference type="RuleBase" id="RU003971"/>
    </source>
</evidence>
<evidence type="ECO:0000313" key="12">
    <source>
        <dbReference type="RefSeq" id="XP_011499427.1"/>
    </source>
</evidence>
<dbReference type="SMART" id="SM00115">
    <property type="entry name" value="CASc"/>
    <property type="match status" value="1"/>
</dbReference>
<dbReference type="GO" id="GO:0006508">
    <property type="term" value="P:proteolysis"/>
    <property type="evidence" value="ECO:0007669"/>
    <property type="project" value="UniProtKB-KW"/>
</dbReference>
<dbReference type="PANTHER" id="PTHR10454:SF232">
    <property type="entry name" value="AT03047P-RELATED"/>
    <property type="match status" value="1"/>
</dbReference>
<dbReference type="GeneID" id="105363439"/>
<name>A0AAJ7DWW9_9HYME</name>
<evidence type="ECO:0000256" key="8">
    <source>
        <dbReference type="SAM" id="MobiDB-lite"/>
    </source>
</evidence>
<dbReference type="FunFam" id="3.40.50.1460:FF:000001">
    <property type="entry name" value="Caspase-3 preproprotein"/>
    <property type="match status" value="1"/>
</dbReference>
<feature type="domain" description="Caspase family p20" evidence="10">
    <location>
        <begin position="171"/>
        <end position="294"/>
    </location>
</feature>
<accession>A0AAJ7DWW9</accession>
<keyword evidence="3" id="KW-0053">Apoptosis</keyword>
<dbReference type="InterPro" id="IPR033139">
    <property type="entry name" value="Caspase_cys_AS"/>
</dbReference>
<dbReference type="GO" id="GO:1990525">
    <property type="term" value="F:BIR domain binding"/>
    <property type="evidence" value="ECO:0007669"/>
    <property type="project" value="UniProtKB-ARBA"/>
</dbReference>
<dbReference type="PROSITE" id="PS50207">
    <property type="entry name" value="CASPASE_P10"/>
    <property type="match status" value="1"/>
</dbReference>
<evidence type="ECO:0000256" key="2">
    <source>
        <dbReference type="ARBA" id="ARBA00022670"/>
    </source>
</evidence>
<comment type="similarity">
    <text evidence="1 7">Belongs to the peptidase C14A family.</text>
</comment>
<evidence type="ECO:0000259" key="9">
    <source>
        <dbReference type="PROSITE" id="PS50207"/>
    </source>
</evidence>
<evidence type="ECO:0000256" key="1">
    <source>
        <dbReference type="ARBA" id="ARBA00010134"/>
    </source>
</evidence>
<dbReference type="PANTHER" id="PTHR10454">
    <property type="entry name" value="CASPASE"/>
    <property type="match status" value="1"/>
</dbReference>
<evidence type="ECO:0000259" key="10">
    <source>
        <dbReference type="PROSITE" id="PS50208"/>
    </source>
</evidence>
<dbReference type="GO" id="GO:0043525">
    <property type="term" value="P:positive regulation of neuron apoptotic process"/>
    <property type="evidence" value="ECO:0007669"/>
    <property type="project" value="TreeGrafter"/>
</dbReference>
<evidence type="ECO:0000313" key="11">
    <source>
        <dbReference type="Proteomes" id="UP000695007"/>
    </source>
</evidence>
<dbReference type="KEGG" id="csol:105363439"/>
<keyword evidence="5" id="KW-0788">Thiol protease</keyword>
<sequence>MCDPKKSDDLKKTWKIDMFCGFSEYESHSEIEDEMSDFEDSHPLRTPGRGKRRQRVSDVIDSMGDRGDLGSPAISAHRVTATTTSATAPGFVTPQRTSAYWNLAISPDQGYSTTPELDRSYSSNWRYNKINSHDAFVRRGDEDNYSFSSVEILGKLSSKKDADCYNMNHRNRGKCIIFNHEHFDMGFETREGSSADARRIELTFQGLGFTVEICDDYEHSSIINKINKLSEEDHTENDCICIFVLTHGLQNDFICAKDVVYKLDSIWKPFTADRCSTLAGKPKLFFFQACRGDKLDGGVKMQRSGTTETDSSTTSYKIPTHADFLFAHSTVEGFFSWRNPEEGTWFVQSLCDVIDKHASTTDLSKMLTMTARKVATDFASYNNLDPTLHDQKQVPSVTSMLIRDLYFSSKNG</sequence>
<dbReference type="InterPro" id="IPR011600">
    <property type="entry name" value="Pept_C14_caspase"/>
</dbReference>
<dbReference type="InterPro" id="IPR001309">
    <property type="entry name" value="Pept_C14_p20"/>
</dbReference>
<dbReference type="GO" id="GO:0045751">
    <property type="term" value="P:negative regulation of Toll signaling pathway"/>
    <property type="evidence" value="ECO:0007669"/>
    <property type="project" value="UniProtKB-ARBA"/>
</dbReference>
<gene>
    <name evidence="12" type="primary">LOC105363439</name>
</gene>
<keyword evidence="11" id="KW-1185">Reference proteome</keyword>
<feature type="domain" description="Caspase family p10" evidence="9">
    <location>
        <begin position="314"/>
        <end position="409"/>
    </location>
</feature>
<dbReference type="InterPro" id="IPR015917">
    <property type="entry name" value="Pept_C14A"/>
</dbReference>
<dbReference type="InterPro" id="IPR016129">
    <property type="entry name" value="Caspase_his_AS"/>
</dbReference>
<dbReference type="GO" id="GO:0005737">
    <property type="term" value="C:cytoplasm"/>
    <property type="evidence" value="ECO:0007669"/>
    <property type="project" value="TreeGrafter"/>
</dbReference>
<dbReference type="PROSITE" id="PS01121">
    <property type="entry name" value="CASPASE_HIS"/>
    <property type="match status" value="1"/>
</dbReference>
<dbReference type="Gene3D" id="3.40.50.1460">
    <property type="match status" value="1"/>
</dbReference>
<dbReference type="GO" id="GO:0045476">
    <property type="term" value="P:nurse cell apoptotic process"/>
    <property type="evidence" value="ECO:0007669"/>
    <property type="project" value="UniProtKB-ARBA"/>
</dbReference>
<dbReference type="Pfam" id="PF00656">
    <property type="entry name" value="Peptidase_C14"/>
    <property type="match status" value="1"/>
</dbReference>
<dbReference type="InterPro" id="IPR002138">
    <property type="entry name" value="Pept_C14_p10"/>
</dbReference>
<dbReference type="SUPFAM" id="SSF52129">
    <property type="entry name" value="Caspase-like"/>
    <property type="match status" value="1"/>
</dbReference>
<dbReference type="AlphaFoldDB" id="A0AAJ7DWW9"/>
<keyword evidence="6" id="KW-0865">Zymogen</keyword>
<protein>
    <submittedName>
        <fullName evidence="12">Caspase-1-like isoform X1</fullName>
    </submittedName>
</protein>
<dbReference type="PROSITE" id="PS50208">
    <property type="entry name" value="CASPASE_P20"/>
    <property type="match status" value="1"/>
</dbReference>
<reference evidence="12" key="1">
    <citation type="submission" date="2025-08" db="UniProtKB">
        <authorList>
            <consortium name="RefSeq"/>
        </authorList>
    </citation>
    <scope>IDENTIFICATION</scope>
</reference>
<dbReference type="InterPro" id="IPR029030">
    <property type="entry name" value="Caspase-like_dom_sf"/>
</dbReference>
<dbReference type="PRINTS" id="PR00376">
    <property type="entry name" value="IL1BCENZYME"/>
</dbReference>
<dbReference type="PROSITE" id="PS01122">
    <property type="entry name" value="CASPASE_CYS"/>
    <property type="match status" value="1"/>
</dbReference>
<dbReference type="InterPro" id="IPR002398">
    <property type="entry name" value="Pept_C14"/>
</dbReference>
<feature type="region of interest" description="Disordered" evidence="8">
    <location>
        <begin position="33"/>
        <end position="55"/>
    </location>
</feature>
<evidence type="ECO:0000256" key="3">
    <source>
        <dbReference type="ARBA" id="ARBA00022703"/>
    </source>
</evidence>